<dbReference type="PATRIC" id="fig|163011.3.peg.3158"/>
<keyword evidence="3" id="KW-1185">Reference proteome</keyword>
<dbReference type="AlphaFoldDB" id="A0A0J6KB87"/>
<sequence length="134" mass="15084">MKFWNDLDGSTFFNQVFTTPVAISTIELFTVNIDNSRPTIILEFDISELPDAPPIKWKRSEFNTCRIGLNCGGISDLKIKNIPTKEKLNVTISQNKNLFTIHASNEESLIEFTTKLPLLCGPSVYMNDKSPEAT</sequence>
<dbReference type="Proteomes" id="UP000182814">
    <property type="component" value="Chromosome I"/>
</dbReference>
<proteinExistence type="predicted"/>
<gene>
    <name evidence="1" type="ORF">F7R14_17635</name>
    <name evidence="2" type="ORF">SAMN04490191_4856</name>
</gene>
<protein>
    <submittedName>
        <fullName evidence="2">Immunity protein 50</fullName>
    </submittedName>
</protein>
<dbReference type="Pfam" id="PF15594">
    <property type="entry name" value="Imm50"/>
    <property type="match status" value="1"/>
</dbReference>
<dbReference type="Proteomes" id="UP000434925">
    <property type="component" value="Unassembled WGS sequence"/>
</dbReference>
<name>A0A0J6KB87_9PSED</name>
<dbReference type="RefSeq" id="WP_048394972.1">
    <property type="nucleotide sequence ID" value="NZ_JYLB01000003.1"/>
</dbReference>
<evidence type="ECO:0000313" key="1">
    <source>
        <dbReference type="EMBL" id="KAB0503569.1"/>
    </source>
</evidence>
<organism evidence="2 3">
    <name type="scientific">Pseudomonas lini</name>
    <dbReference type="NCBI Taxonomy" id="163011"/>
    <lineage>
        <taxon>Bacteria</taxon>
        <taxon>Pseudomonadati</taxon>
        <taxon>Pseudomonadota</taxon>
        <taxon>Gammaproteobacteria</taxon>
        <taxon>Pseudomonadales</taxon>
        <taxon>Pseudomonadaceae</taxon>
        <taxon>Pseudomonas</taxon>
    </lineage>
</organism>
<reference evidence="2" key="2">
    <citation type="submission" date="2016-10" db="EMBL/GenBank/DDBJ databases">
        <authorList>
            <person name="de Groot N.N."/>
        </authorList>
    </citation>
    <scope>NUCLEOTIDE SEQUENCE [LARGE SCALE GENOMIC DNA]</scope>
    <source>
        <strain evidence="2">BS3782</strain>
    </source>
</reference>
<evidence type="ECO:0000313" key="4">
    <source>
        <dbReference type="Proteomes" id="UP000434925"/>
    </source>
</evidence>
<reference evidence="1 4" key="3">
    <citation type="submission" date="2019-09" db="EMBL/GenBank/DDBJ databases">
        <title>Draft genome sequences of 48 bacterial type strains from the CCUG.</title>
        <authorList>
            <person name="Tunovic T."/>
            <person name="Pineiro-Iglesias B."/>
            <person name="Unosson C."/>
            <person name="Inganas E."/>
            <person name="Ohlen M."/>
            <person name="Cardew S."/>
            <person name="Jensie-Markopoulos S."/>
            <person name="Salva-Serra F."/>
            <person name="Jaen-Luchoro D."/>
            <person name="Karlsson R."/>
            <person name="Svensson-Stadler L."/>
            <person name="Chun J."/>
            <person name="Moore E."/>
        </authorList>
    </citation>
    <scope>NUCLEOTIDE SEQUENCE [LARGE SCALE GENOMIC DNA]</scope>
    <source>
        <strain evidence="1 4">CCUG 51522</strain>
    </source>
</reference>
<reference evidence="3" key="1">
    <citation type="submission" date="2016-10" db="EMBL/GenBank/DDBJ databases">
        <authorList>
            <person name="Varghese N."/>
            <person name="Submissions S."/>
        </authorList>
    </citation>
    <scope>NUCLEOTIDE SEQUENCE [LARGE SCALE GENOMIC DNA]</scope>
    <source>
        <strain evidence="3">BS3782</strain>
    </source>
</reference>
<dbReference type="EMBL" id="LT629746">
    <property type="protein sequence ID" value="SDT50953.1"/>
    <property type="molecule type" value="Genomic_DNA"/>
</dbReference>
<evidence type="ECO:0000313" key="2">
    <source>
        <dbReference type="EMBL" id="SDT50953.1"/>
    </source>
</evidence>
<dbReference type="EMBL" id="VZPO01000006">
    <property type="protein sequence ID" value="KAB0503569.1"/>
    <property type="molecule type" value="Genomic_DNA"/>
</dbReference>
<accession>A0A0J6KB87</accession>
<dbReference type="InterPro" id="IPR028957">
    <property type="entry name" value="Imm50"/>
</dbReference>
<evidence type="ECO:0000313" key="3">
    <source>
        <dbReference type="Proteomes" id="UP000182814"/>
    </source>
</evidence>